<evidence type="ECO:0000313" key="2">
    <source>
        <dbReference type="Proteomes" id="UP000008044"/>
    </source>
</evidence>
<evidence type="ECO:0000313" key="1">
    <source>
        <dbReference type="EMBL" id="AFI89735.1"/>
    </source>
</evidence>
<dbReference type="HOGENOM" id="CLU_3028187_0_0_6"/>
<sequence length="55" mass="6314">MTHRYINFMGPDFNKIAETKKSFTGFKKRMQMAHSNPKCNAKPPFLVPQIPSMVA</sequence>
<dbReference type="KEGG" id="pec:W5S_1643"/>
<dbReference type="AlphaFoldDB" id="A0A0H3I213"/>
<name>A0A0H3I213_PECPM</name>
<reference evidence="1 2" key="1">
    <citation type="journal article" date="2012" name="J. Bacteriol.">
        <title>Genome sequence of Pectobacterium sp. strain SCC3193.</title>
        <authorList>
            <person name="Koskinen J.P."/>
            <person name="Laine P."/>
            <person name="Niemi O."/>
            <person name="Nykyri J."/>
            <person name="Harjunpaa H."/>
            <person name="Auvinen P."/>
            <person name="Paulin L."/>
            <person name="Pirhonen M."/>
            <person name="Palva T."/>
            <person name="Holm L."/>
        </authorList>
    </citation>
    <scope>NUCLEOTIDE SEQUENCE [LARGE SCALE GENOMIC DNA]</scope>
    <source>
        <strain evidence="1 2">SCC3193</strain>
    </source>
</reference>
<dbReference type="Proteomes" id="UP000008044">
    <property type="component" value="Chromosome"/>
</dbReference>
<accession>A0A0H3I213</accession>
<dbReference type="EMBL" id="CP003415">
    <property type="protein sequence ID" value="AFI89735.1"/>
    <property type="molecule type" value="Genomic_DNA"/>
</dbReference>
<gene>
    <name evidence="1" type="ordered locus">W5S_1643</name>
</gene>
<protein>
    <submittedName>
        <fullName evidence="1">Uncharacterized protein</fullName>
    </submittedName>
</protein>
<organism evidence="1 2">
    <name type="scientific">Pectobacterium parmentieri</name>
    <dbReference type="NCBI Taxonomy" id="1905730"/>
    <lineage>
        <taxon>Bacteria</taxon>
        <taxon>Pseudomonadati</taxon>
        <taxon>Pseudomonadota</taxon>
        <taxon>Gammaproteobacteria</taxon>
        <taxon>Enterobacterales</taxon>
        <taxon>Pectobacteriaceae</taxon>
        <taxon>Pectobacterium</taxon>
    </lineage>
</organism>
<proteinExistence type="predicted"/>